<evidence type="ECO:0000313" key="3">
    <source>
        <dbReference type="Proteomes" id="UP000238176"/>
    </source>
</evidence>
<dbReference type="Proteomes" id="UP000238176">
    <property type="component" value="Unassembled WGS sequence"/>
</dbReference>
<evidence type="ECO:0000256" key="1">
    <source>
        <dbReference type="SAM" id="Phobius"/>
    </source>
</evidence>
<dbReference type="EMBL" id="PVTJ01000001">
    <property type="protein sequence ID" value="PRY62134.1"/>
    <property type="molecule type" value="Genomic_DNA"/>
</dbReference>
<dbReference type="RefSeq" id="WP_106362182.1">
    <property type="nucleotide sequence ID" value="NZ_PVTJ01000001.1"/>
</dbReference>
<keyword evidence="1" id="KW-0472">Membrane</keyword>
<accession>A0A2T0UW58</accession>
<comment type="caution">
    <text evidence="2">The sequence shown here is derived from an EMBL/GenBank/DDBJ whole genome shotgun (WGS) entry which is preliminary data.</text>
</comment>
<name>A0A2T0UW58_9ACTN</name>
<sequence>MSPSDELEPAGGQTAAEWTQYDSHLHYACAVVQGLRRNGLSDWRPVPTLVRTDPGELPVADGQATPMYFQAAGDGSYSTSGMFAFGSVGFVAGALAVNAIANNAAKRRAQADLQRRWMPGPPGSIMVSTTRVMFWSHTEQYSIYWSGLDMIDLTGPDTVVFRYRGNDTGADTIVQFQTMSAVLIFALAAHDSFPNHPRWLSGGWLPIGFEDHCDACGYPRPEVR</sequence>
<keyword evidence="3" id="KW-1185">Reference proteome</keyword>
<evidence type="ECO:0000313" key="2">
    <source>
        <dbReference type="EMBL" id="PRY62134.1"/>
    </source>
</evidence>
<organism evidence="2 3">
    <name type="scientific">Glycomyces artemisiae</name>
    <dbReference type="NCBI Taxonomy" id="1076443"/>
    <lineage>
        <taxon>Bacteria</taxon>
        <taxon>Bacillati</taxon>
        <taxon>Actinomycetota</taxon>
        <taxon>Actinomycetes</taxon>
        <taxon>Glycomycetales</taxon>
        <taxon>Glycomycetaceae</taxon>
        <taxon>Glycomyces</taxon>
    </lineage>
</organism>
<dbReference type="OrthoDB" id="4522301at2"/>
<reference evidence="2 3" key="1">
    <citation type="submission" date="2018-03" db="EMBL/GenBank/DDBJ databases">
        <title>Genomic Encyclopedia of Type Strains, Phase III (KMG-III): the genomes of soil and plant-associated and newly described type strains.</title>
        <authorList>
            <person name="Whitman W."/>
        </authorList>
    </citation>
    <scope>NUCLEOTIDE SEQUENCE [LARGE SCALE GENOMIC DNA]</scope>
    <source>
        <strain evidence="2 3">CGMCC 4.7067</strain>
    </source>
</reference>
<gene>
    <name evidence="2" type="ORF">B0I28_101461</name>
</gene>
<protein>
    <submittedName>
        <fullName evidence="2">Uncharacterized protein</fullName>
    </submittedName>
</protein>
<keyword evidence="1" id="KW-0812">Transmembrane</keyword>
<dbReference type="AlphaFoldDB" id="A0A2T0UW58"/>
<keyword evidence="1" id="KW-1133">Transmembrane helix</keyword>
<feature type="transmembrane region" description="Helical" evidence="1">
    <location>
        <begin position="82"/>
        <end position="101"/>
    </location>
</feature>
<proteinExistence type="predicted"/>